<dbReference type="GO" id="GO:0005886">
    <property type="term" value="C:plasma membrane"/>
    <property type="evidence" value="ECO:0007669"/>
    <property type="project" value="UniProtKB-SubCell"/>
</dbReference>
<name>A0A1G4AXP5_9PEZI</name>
<sequence length="410" mass="44387">MRPERFVYRRICPTTRDVSSSDAPAYCFIDTFDLRSLCARAVLGTTTLPPLHIKAANAFLSGIACNLSHFILLPKNDPEGVVRSASLPGDEMAASSPNKRPPHWYTYSGALAFDLAASVLPALYGTLSKLWVATIDSSLVITMDVYTCAGIVAEVLNEGLLGAVAAADVPICSGAHHEHCLVAGGQTVAKGFMPAEVRDASINYVRIGAFSALSSAIEAAVSSATRVLDRPDVPHIISSVKFAVHIVLDLLLISKVHVRSHQPTVNLQLGFQLALNLTSASSVWRWARRPSAKALFILLRPGASTIVESAICNALYLWLVTNIVSALEQTSLAFVGHVWGAWRRSIGVKTTQPKAERSSIRKITRPAIKSLAIATAIEVPMCLFLTYTLRAIYQQLGRNCRRDRDDVADD</sequence>
<organism evidence="8 9">
    <name type="scientific">Colletotrichum orchidophilum</name>
    <dbReference type="NCBI Taxonomy" id="1209926"/>
    <lineage>
        <taxon>Eukaryota</taxon>
        <taxon>Fungi</taxon>
        <taxon>Dikarya</taxon>
        <taxon>Ascomycota</taxon>
        <taxon>Pezizomycotina</taxon>
        <taxon>Sordariomycetes</taxon>
        <taxon>Hypocreomycetidae</taxon>
        <taxon>Glomerellales</taxon>
        <taxon>Glomerellaceae</taxon>
        <taxon>Colletotrichum</taxon>
    </lineage>
</organism>
<dbReference type="AlphaFoldDB" id="A0A1G4AXP5"/>
<evidence type="ECO:0000256" key="6">
    <source>
        <dbReference type="ARBA" id="ARBA00023136"/>
    </source>
</evidence>
<evidence type="ECO:0000256" key="1">
    <source>
        <dbReference type="ARBA" id="ARBA00004651"/>
    </source>
</evidence>
<evidence type="ECO:0000256" key="4">
    <source>
        <dbReference type="ARBA" id="ARBA00022692"/>
    </source>
</evidence>
<keyword evidence="5 7" id="KW-1133">Transmembrane helix</keyword>
<dbReference type="EMBL" id="MJBS01000110">
    <property type="protein sequence ID" value="OHE93885.1"/>
    <property type="molecule type" value="Genomic_DNA"/>
</dbReference>
<evidence type="ECO:0000313" key="8">
    <source>
        <dbReference type="EMBL" id="OHE93885.1"/>
    </source>
</evidence>
<dbReference type="PANTHER" id="PTHR43549:SF2">
    <property type="entry name" value="MULTIDRUG RESISTANCE PROTEIN NORM-RELATED"/>
    <property type="match status" value="1"/>
</dbReference>
<keyword evidence="9" id="KW-1185">Reference proteome</keyword>
<dbReference type="GeneID" id="34563921"/>
<comment type="caution">
    <text evidence="8">The sequence shown here is derived from an EMBL/GenBank/DDBJ whole genome shotgun (WGS) entry which is preliminary data.</text>
</comment>
<keyword evidence="2" id="KW-0813">Transport</keyword>
<evidence type="ECO:0000256" key="5">
    <source>
        <dbReference type="ARBA" id="ARBA00022989"/>
    </source>
</evidence>
<evidence type="ECO:0000256" key="7">
    <source>
        <dbReference type="SAM" id="Phobius"/>
    </source>
</evidence>
<gene>
    <name evidence="8" type="ORF">CORC01_10784</name>
</gene>
<feature type="transmembrane region" description="Helical" evidence="7">
    <location>
        <begin position="371"/>
        <end position="393"/>
    </location>
</feature>
<dbReference type="PANTHER" id="PTHR43549">
    <property type="entry name" value="MULTIDRUG RESISTANCE PROTEIN YPNP-RELATED"/>
    <property type="match status" value="1"/>
</dbReference>
<evidence type="ECO:0000256" key="3">
    <source>
        <dbReference type="ARBA" id="ARBA00022475"/>
    </source>
</evidence>
<keyword evidence="3" id="KW-1003">Cell membrane</keyword>
<keyword evidence="4 7" id="KW-0812">Transmembrane</keyword>
<dbReference type="RefSeq" id="XP_022471049.1">
    <property type="nucleotide sequence ID" value="XM_022622411.1"/>
</dbReference>
<comment type="subcellular location">
    <subcellularLocation>
        <location evidence="1">Cell membrane</location>
        <topology evidence="1">Multi-pass membrane protein</topology>
    </subcellularLocation>
</comment>
<evidence type="ECO:0000256" key="2">
    <source>
        <dbReference type="ARBA" id="ARBA00022448"/>
    </source>
</evidence>
<dbReference type="STRING" id="1209926.A0A1G4AXP5"/>
<evidence type="ECO:0000313" key="9">
    <source>
        <dbReference type="Proteomes" id="UP000176998"/>
    </source>
</evidence>
<dbReference type="OrthoDB" id="2119662at2759"/>
<dbReference type="Proteomes" id="UP000176998">
    <property type="component" value="Unassembled WGS sequence"/>
</dbReference>
<keyword evidence="6 7" id="KW-0472">Membrane</keyword>
<proteinExistence type="predicted"/>
<reference evidence="8 9" key="1">
    <citation type="submission" date="2016-09" db="EMBL/GenBank/DDBJ databases">
        <authorList>
            <person name="Capua I."/>
            <person name="De Benedictis P."/>
            <person name="Joannis T."/>
            <person name="Lombin L.H."/>
            <person name="Cattoli G."/>
        </authorList>
    </citation>
    <scope>NUCLEOTIDE SEQUENCE [LARGE SCALE GENOMIC DNA]</scope>
    <source>
        <strain evidence="8 9">IMI 309357</strain>
    </source>
</reference>
<protein>
    <submittedName>
        <fullName evidence="8">Uncharacterized protein</fullName>
    </submittedName>
</protein>
<accession>A0A1G4AXP5</accession>
<dbReference type="InterPro" id="IPR052031">
    <property type="entry name" value="Membrane_Transporter-Flippase"/>
</dbReference>